<proteinExistence type="predicted"/>
<accession>A0A420FC64</accession>
<name>A0A420FC64_9BURK</name>
<evidence type="ECO:0000313" key="3">
    <source>
        <dbReference type="Proteomes" id="UP000283709"/>
    </source>
</evidence>
<sequence>MKDKVIAVILTVHGLLGAVWTLWIASTHGNPPLFLISNLTLAVAGATAGFGCLKEKRWAAYLGLCFWAIQIVHVLTPHFQFSFTLGFNAVLSAVWYGFGQIGVNVFALVMLVWLTHRISSPDSSFHGSDATVTV</sequence>
<reference evidence="2 3" key="1">
    <citation type="submission" date="2016-07" db="EMBL/GenBank/DDBJ databases">
        <title>Genome analysis of Burkholderia fungorum ES3-20.</title>
        <authorList>
            <person name="Xu D."/>
            <person name="Yao R."/>
            <person name="Zheng S."/>
        </authorList>
    </citation>
    <scope>NUCLEOTIDE SEQUENCE [LARGE SCALE GENOMIC DNA]</scope>
    <source>
        <strain evidence="2 3">ES3-20</strain>
    </source>
</reference>
<comment type="caution">
    <text evidence="2">The sequence shown here is derived from an EMBL/GenBank/DDBJ whole genome shotgun (WGS) entry which is preliminary data.</text>
</comment>
<keyword evidence="1" id="KW-1133">Transmembrane helix</keyword>
<gene>
    <name evidence="2" type="ORF">BCY88_12925</name>
</gene>
<organism evidence="2 3">
    <name type="scientific">Paraburkholderia fungorum</name>
    <dbReference type="NCBI Taxonomy" id="134537"/>
    <lineage>
        <taxon>Bacteria</taxon>
        <taxon>Pseudomonadati</taxon>
        <taxon>Pseudomonadota</taxon>
        <taxon>Betaproteobacteria</taxon>
        <taxon>Burkholderiales</taxon>
        <taxon>Burkholderiaceae</taxon>
        <taxon>Paraburkholderia</taxon>
    </lineage>
</organism>
<dbReference type="RefSeq" id="WP_220669722.1">
    <property type="nucleotide sequence ID" value="NZ_MCAS01000068.1"/>
</dbReference>
<dbReference type="Proteomes" id="UP000283709">
    <property type="component" value="Unassembled WGS sequence"/>
</dbReference>
<protein>
    <submittedName>
        <fullName evidence="2">Uncharacterized protein</fullName>
    </submittedName>
</protein>
<keyword evidence="1" id="KW-0812">Transmembrane</keyword>
<feature type="transmembrane region" description="Helical" evidence="1">
    <location>
        <begin position="32"/>
        <end position="53"/>
    </location>
</feature>
<evidence type="ECO:0000313" key="2">
    <source>
        <dbReference type="EMBL" id="RKF30560.1"/>
    </source>
</evidence>
<dbReference type="AlphaFoldDB" id="A0A420FC64"/>
<dbReference type="EMBL" id="MCAS01000068">
    <property type="protein sequence ID" value="RKF30560.1"/>
    <property type="molecule type" value="Genomic_DNA"/>
</dbReference>
<feature type="transmembrane region" description="Helical" evidence="1">
    <location>
        <begin position="93"/>
        <end position="114"/>
    </location>
</feature>
<feature type="transmembrane region" description="Helical" evidence="1">
    <location>
        <begin position="60"/>
        <end position="81"/>
    </location>
</feature>
<keyword evidence="1" id="KW-0472">Membrane</keyword>
<feature type="transmembrane region" description="Helical" evidence="1">
    <location>
        <begin position="5"/>
        <end position="26"/>
    </location>
</feature>
<evidence type="ECO:0000256" key="1">
    <source>
        <dbReference type="SAM" id="Phobius"/>
    </source>
</evidence>